<protein>
    <submittedName>
        <fullName evidence="7">N-6 DNA methylase</fullName>
    </submittedName>
</protein>
<dbReference type="Pfam" id="PF22837">
    <property type="entry name" value="M_Eco57I_C"/>
    <property type="match status" value="1"/>
</dbReference>
<dbReference type="GO" id="GO:0009307">
    <property type="term" value="P:DNA restriction-modification system"/>
    <property type="evidence" value="ECO:0007669"/>
    <property type="project" value="UniProtKB-KW"/>
</dbReference>
<dbReference type="PROSITE" id="PS00092">
    <property type="entry name" value="N6_MTASE"/>
    <property type="match status" value="1"/>
</dbReference>
<accession>B7KL01</accession>
<proteinExistence type="predicted"/>
<dbReference type="GO" id="GO:0032259">
    <property type="term" value="P:methylation"/>
    <property type="evidence" value="ECO:0007669"/>
    <property type="project" value="UniProtKB-KW"/>
</dbReference>
<evidence type="ECO:0000256" key="4">
    <source>
        <dbReference type="ARBA" id="ARBA00022747"/>
    </source>
</evidence>
<dbReference type="InterPro" id="IPR054520">
    <property type="entry name" value="M_Eco57I_C"/>
</dbReference>
<dbReference type="Proteomes" id="UP000002384">
    <property type="component" value="Chromosome"/>
</dbReference>
<dbReference type="OrthoDB" id="9815272at2"/>
<evidence type="ECO:0000313" key="7">
    <source>
        <dbReference type="EMBL" id="ACK72373.1"/>
    </source>
</evidence>
<keyword evidence="8" id="KW-1185">Reference proteome</keyword>
<keyword evidence="1 7" id="KW-0489">Methyltransferase</keyword>
<dbReference type="EMBL" id="CP001291">
    <property type="protein sequence ID" value="ACK72373.1"/>
    <property type="molecule type" value="Genomic_DNA"/>
</dbReference>
<dbReference type="PANTHER" id="PTHR33841">
    <property type="entry name" value="DNA METHYLTRANSFERASE YEEA-RELATED"/>
    <property type="match status" value="1"/>
</dbReference>
<feature type="domain" description="Type II methyltransferase M.Eco57I C-terminal" evidence="6">
    <location>
        <begin position="279"/>
        <end position="499"/>
    </location>
</feature>
<dbReference type="InterPro" id="IPR002052">
    <property type="entry name" value="DNA_methylase_N6_adenine_CS"/>
</dbReference>
<evidence type="ECO:0000256" key="3">
    <source>
        <dbReference type="ARBA" id="ARBA00022691"/>
    </source>
</evidence>
<dbReference type="Gene3D" id="3.40.50.150">
    <property type="entry name" value="Vaccinia Virus protein VP39"/>
    <property type="match status" value="1"/>
</dbReference>
<dbReference type="InterPro" id="IPR003356">
    <property type="entry name" value="DNA_methylase_A-5"/>
</dbReference>
<sequence length="523" mass="61310">MQDEKEYCQSVSLEHRKKYAQFFTPYPIADFMAQWILGNTDCKTILDPAFGLGVFARAIFDNTDRNINITGLEIDSLILSQARKLNHHLNVNLYHQDYISQDWQENYDGIICNPPYFKFHDYDNKTNLKEIKQKLGITLTGFTNLYTLFLLKSIYQLNPNGRIAYIVPSEFLNSDYGKKIKDYLIKDGKLRYVIILDFAENIFTDAITTSSILLFAHDKKSQDLEFISVKSLTELNNLQTELNKYPQSLTGGNKLNYSQINPKLKWRLYYQPQQSLNFKNLVPFSAYGKVVRGIATGANDYFTFNLEKQKHYKIPDCYLLPCIPKANYINSPFFNLATFEELKEKNKKVLLLNVTDLQNENVKKYIQLGEENQIHKKHLTSHRKPWYAIEKRPPSPIWVSVFNRNGLRFIKNEAKIRNLTTFHCIYLNLLSANREDLLFAYLLTDVSKKIFQDNRREYGQGLEKFEPNDLNSSLVVNLDCITVQEEIKIIDLFQRYRKNIFSNHTQSEFLKEINEIFSRIITK</sequence>
<dbReference type="InterPro" id="IPR029063">
    <property type="entry name" value="SAM-dependent_MTases_sf"/>
</dbReference>
<keyword evidence="2" id="KW-0808">Transferase</keyword>
<dbReference type="REBASE" id="19505">
    <property type="entry name" value="M.Csp7424ORF3999P"/>
</dbReference>
<dbReference type="STRING" id="65393.PCC7424_3999"/>
<gene>
    <name evidence="7" type="ordered locus">PCC7424_3999</name>
</gene>
<dbReference type="GO" id="GO:0009007">
    <property type="term" value="F:site-specific DNA-methyltransferase (adenine-specific) activity"/>
    <property type="evidence" value="ECO:0007669"/>
    <property type="project" value="UniProtKB-EC"/>
</dbReference>
<dbReference type="PRINTS" id="PR00507">
    <property type="entry name" value="N12N6MTFRASE"/>
</dbReference>
<reference evidence="8" key="1">
    <citation type="journal article" date="2011" name="MBio">
        <title>Novel metabolic attributes of the genus Cyanothece, comprising a group of unicellular nitrogen-fixing Cyanobacteria.</title>
        <authorList>
            <person name="Bandyopadhyay A."/>
            <person name="Elvitigala T."/>
            <person name="Welsh E."/>
            <person name="Stockel J."/>
            <person name="Liberton M."/>
            <person name="Min H."/>
            <person name="Sherman L.A."/>
            <person name="Pakrasi H.B."/>
        </authorList>
    </citation>
    <scope>NUCLEOTIDE SEQUENCE [LARGE SCALE GENOMIC DNA]</scope>
    <source>
        <strain evidence="8">PCC 7424</strain>
    </source>
</reference>
<keyword evidence="3" id="KW-0949">S-adenosyl-L-methionine</keyword>
<dbReference type="GO" id="GO:0008170">
    <property type="term" value="F:N-methyltransferase activity"/>
    <property type="evidence" value="ECO:0007669"/>
    <property type="project" value="InterPro"/>
</dbReference>
<dbReference type="CDD" id="cd02440">
    <property type="entry name" value="AdoMet_MTases"/>
    <property type="match status" value="1"/>
</dbReference>
<dbReference type="AlphaFoldDB" id="B7KL01"/>
<dbReference type="PANTHER" id="PTHR33841:SF5">
    <property type="entry name" value="DNA METHYLASE (MODIFICATION METHYLASE) (METHYLTRANSFERASE)-RELATED"/>
    <property type="match status" value="1"/>
</dbReference>
<evidence type="ECO:0000256" key="2">
    <source>
        <dbReference type="ARBA" id="ARBA00022679"/>
    </source>
</evidence>
<dbReference type="InterPro" id="IPR050953">
    <property type="entry name" value="N4_N6_ade-DNA_methylase"/>
</dbReference>
<dbReference type="Pfam" id="PF02384">
    <property type="entry name" value="N6_Mtase"/>
    <property type="match status" value="1"/>
</dbReference>
<organism evidence="7 8">
    <name type="scientific">Gloeothece citriformis (strain PCC 7424)</name>
    <name type="common">Cyanothece sp. (strain PCC 7424)</name>
    <dbReference type="NCBI Taxonomy" id="65393"/>
    <lineage>
        <taxon>Bacteria</taxon>
        <taxon>Bacillati</taxon>
        <taxon>Cyanobacteriota</taxon>
        <taxon>Cyanophyceae</taxon>
        <taxon>Oscillatoriophycideae</taxon>
        <taxon>Chroococcales</taxon>
        <taxon>Aphanothecaceae</taxon>
        <taxon>Gloeothece</taxon>
        <taxon>Gloeothece citriformis</taxon>
    </lineage>
</organism>
<keyword evidence="4" id="KW-0680">Restriction system</keyword>
<evidence type="ECO:0000259" key="5">
    <source>
        <dbReference type="Pfam" id="PF02384"/>
    </source>
</evidence>
<dbReference type="GO" id="GO:0003677">
    <property type="term" value="F:DNA binding"/>
    <property type="evidence" value="ECO:0007669"/>
    <property type="project" value="InterPro"/>
</dbReference>
<evidence type="ECO:0000259" key="6">
    <source>
        <dbReference type="Pfam" id="PF22837"/>
    </source>
</evidence>
<evidence type="ECO:0000313" key="8">
    <source>
        <dbReference type="Proteomes" id="UP000002384"/>
    </source>
</evidence>
<dbReference type="HOGENOM" id="CLU_020255_0_0_3"/>
<dbReference type="SUPFAM" id="SSF53335">
    <property type="entry name" value="S-adenosyl-L-methionine-dependent methyltransferases"/>
    <property type="match status" value="1"/>
</dbReference>
<dbReference type="eggNOG" id="COG0827">
    <property type="taxonomic scope" value="Bacteria"/>
</dbReference>
<dbReference type="KEGG" id="cyc:PCC7424_3999"/>
<feature type="domain" description="DNA methylase adenine-specific" evidence="5">
    <location>
        <begin position="14"/>
        <end position="237"/>
    </location>
</feature>
<evidence type="ECO:0000256" key="1">
    <source>
        <dbReference type="ARBA" id="ARBA00022603"/>
    </source>
</evidence>
<name>B7KL01_GLOC7</name>